<keyword evidence="2" id="KW-1185">Reference proteome</keyword>
<proteinExistence type="predicted"/>
<dbReference type="EMBL" id="VSWD01000010">
    <property type="protein sequence ID" value="KAK3090318.1"/>
    <property type="molecule type" value="Genomic_DNA"/>
</dbReference>
<comment type="caution">
    <text evidence="1">The sequence shown here is derived from an EMBL/GenBank/DDBJ whole genome shotgun (WGS) entry which is preliminary data.</text>
</comment>
<evidence type="ECO:0000313" key="2">
    <source>
        <dbReference type="Proteomes" id="UP001186944"/>
    </source>
</evidence>
<organism evidence="1 2">
    <name type="scientific">Pinctada imbricata</name>
    <name type="common">Atlantic pearl-oyster</name>
    <name type="synonym">Pinctada martensii</name>
    <dbReference type="NCBI Taxonomy" id="66713"/>
    <lineage>
        <taxon>Eukaryota</taxon>
        <taxon>Metazoa</taxon>
        <taxon>Spiralia</taxon>
        <taxon>Lophotrochozoa</taxon>
        <taxon>Mollusca</taxon>
        <taxon>Bivalvia</taxon>
        <taxon>Autobranchia</taxon>
        <taxon>Pteriomorphia</taxon>
        <taxon>Pterioida</taxon>
        <taxon>Pterioidea</taxon>
        <taxon>Pteriidae</taxon>
        <taxon>Pinctada</taxon>
    </lineage>
</organism>
<name>A0AA88XRD1_PINIB</name>
<gene>
    <name evidence="1" type="ORF">FSP39_010918</name>
</gene>
<sequence>MSVDFEIWGNVISVEETFNCLSFHMVDDYLHEFQQEIENVELSRLMVSAVSPRRPMSSRVLSAKRKAAMRDNKNGYSSRPGSRNNIRVTRVKSSKRKRNTEEIKPCEINIAVSISQIIPQKELTGNWGEEMANLTEQFYKFITENCHFFIERLENALEIREITVSEIRKGSLIINCQCWSLGALESLNQIYRSKRLHAICQNVFVTGSVLGLLAAKDISLMVLINTDSFDSAREMFLSRKFRECNIIHPADLLEPPSDDPVLEFTGKDGFDLQLDRICKRHKDFEAQTKDFLRTINIILPKGKKTISSLKELIQLHTYLCGTETVSSGVRSDLVREFLAIVNNIRLLTCELSAHVQKSQTSVSSIRTSVSSGINGHNPGVSLKKWLLSDIEDMLSPEYVFEEDISTLNRKLSSSEKLFTGLLCYIPLLFVKLQTVLDES</sequence>
<evidence type="ECO:0000313" key="1">
    <source>
        <dbReference type="EMBL" id="KAK3090318.1"/>
    </source>
</evidence>
<protein>
    <submittedName>
        <fullName evidence="1">Uncharacterized protein</fullName>
    </submittedName>
</protein>
<dbReference type="Proteomes" id="UP001186944">
    <property type="component" value="Unassembled WGS sequence"/>
</dbReference>
<dbReference type="AlphaFoldDB" id="A0AA88XRD1"/>
<reference evidence="1" key="1">
    <citation type="submission" date="2019-08" db="EMBL/GenBank/DDBJ databases">
        <title>The improved chromosome-level genome for the pearl oyster Pinctada fucata martensii using PacBio sequencing and Hi-C.</title>
        <authorList>
            <person name="Zheng Z."/>
        </authorList>
    </citation>
    <scope>NUCLEOTIDE SEQUENCE</scope>
    <source>
        <strain evidence="1">ZZ-2019</strain>
        <tissue evidence="1">Adductor muscle</tissue>
    </source>
</reference>
<accession>A0AA88XRD1</accession>